<evidence type="ECO:0000313" key="7">
    <source>
        <dbReference type="Proteomes" id="UP000431826"/>
    </source>
</evidence>
<evidence type="ECO:0000256" key="2">
    <source>
        <dbReference type="ARBA" id="ARBA00022723"/>
    </source>
</evidence>
<evidence type="ECO:0000313" key="6">
    <source>
        <dbReference type="EMBL" id="GFE36692.1"/>
    </source>
</evidence>
<dbReference type="SUPFAM" id="SSF51197">
    <property type="entry name" value="Clavaminate synthase-like"/>
    <property type="match status" value="1"/>
</dbReference>
<dbReference type="Pfam" id="PF08007">
    <property type="entry name" value="JmjC_2"/>
    <property type="match status" value="1"/>
</dbReference>
<dbReference type="PROSITE" id="PS51184">
    <property type="entry name" value="JMJC"/>
    <property type="match status" value="1"/>
</dbReference>
<dbReference type="Proteomes" id="UP000431826">
    <property type="component" value="Unassembled WGS sequence"/>
</dbReference>
<dbReference type="AlphaFoldDB" id="A0A640UMZ3"/>
<keyword evidence="2" id="KW-0479">Metal-binding</keyword>
<gene>
    <name evidence="6" type="ORF">Stube_13650</name>
</gene>
<dbReference type="PANTHER" id="PTHR13096:SF8">
    <property type="entry name" value="RIBOSOMAL OXYGENASE 1"/>
    <property type="match status" value="1"/>
</dbReference>
<evidence type="ECO:0000256" key="3">
    <source>
        <dbReference type="ARBA" id="ARBA00023004"/>
    </source>
</evidence>
<sequence length="304" mass="32999">MDVLRRFSDDTGDLVEAMRARTPTVFAPQDPPTDLLPLEELDDLLDGGLLRVPYVDVVTEGRDLPASLYCTPRRPTYHQPQYGYVDGHIVRDLVAAAGATLLLRYVDHWHPRTAALCTALESSVGRQVEAFYFVTPPGTVGRPVHRDDADVVVVQIAGAKQWWVHEPPASGNWEPGPTEAPGAVALAPLIRPGQVLLVPRGSAHRAEATGEGPSVHLSFTIRDAGATQLLDALRSCLSAGAEPEIRPVDENRRLASAAELLDHARTALDKLTPQALLDEARRTMRPERPPRGTPLAEMRDPAGG</sequence>
<comment type="cofactor">
    <cofactor evidence="1">
        <name>Fe(2+)</name>
        <dbReference type="ChEBI" id="CHEBI:29033"/>
    </cofactor>
</comment>
<dbReference type="EMBL" id="BLIR01000001">
    <property type="protein sequence ID" value="GFE36692.1"/>
    <property type="molecule type" value="Genomic_DNA"/>
</dbReference>
<evidence type="ECO:0000256" key="1">
    <source>
        <dbReference type="ARBA" id="ARBA00001954"/>
    </source>
</evidence>
<keyword evidence="3" id="KW-0408">Iron</keyword>
<dbReference type="PANTHER" id="PTHR13096">
    <property type="entry name" value="MINA53 MYC INDUCED NUCLEAR ANTIGEN"/>
    <property type="match status" value="1"/>
</dbReference>
<reference evidence="6 7" key="1">
    <citation type="submission" date="2019-12" db="EMBL/GenBank/DDBJ databases">
        <title>Whole genome shotgun sequence of Streptomyces tubercidicus NBRC 13090.</title>
        <authorList>
            <person name="Ichikawa N."/>
            <person name="Kimura A."/>
            <person name="Kitahashi Y."/>
            <person name="Komaki H."/>
            <person name="Tamura T."/>
        </authorList>
    </citation>
    <scope>NUCLEOTIDE SEQUENCE [LARGE SCALE GENOMIC DNA]</scope>
    <source>
        <strain evidence="6 7">NBRC 13090</strain>
    </source>
</reference>
<evidence type="ECO:0000259" key="5">
    <source>
        <dbReference type="PROSITE" id="PS51184"/>
    </source>
</evidence>
<feature type="compositionally biased region" description="Basic and acidic residues" evidence="4">
    <location>
        <begin position="278"/>
        <end position="290"/>
    </location>
</feature>
<accession>A0A640UMZ3</accession>
<feature type="domain" description="JmjC" evidence="5">
    <location>
        <begin position="99"/>
        <end position="238"/>
    </location>
</feature>
<evidence type="ECO:0000256" key="4">
    <source>
        <dbReference type="SAM" id="MobiDB-lite"/>
    </source>
</evidence>
<dbReference type="OrthoDB" id="9764016at2"/>
<dbReference type="GeneID" id="96282522"/>
<dbReference type="GO" id="GO:0046872">
    <property type="term" value="F:metal ion binding"/>
    <property type="evidence" value="ECO:0007669"/>
    <property type="project" value="UniProtKB-KW"/>
</dbReference>
<organism evidence="6 7">
    <name type="scientific">Streptomyces tubercidicus</name>
    <dbReference type="NCBI Taxonomy" id="47759"/>
    <lineage>
        <taxon>Bacteria</taxon>
        <taxon>Bacillati</taxon>
        <taxon>Actinomycetota</taxon>
        <taxon>Actinomycetes</taxon>
        <taxon>Kitasatosporales</taxon>
        <taxon>Streptomycetaceae</taxon>
        <taxon>Streptomyces</taxon>
    </lineage>
</organism>
<dbReference type="Gene3D" id="2.60.120.650">
    <property type="entry name" value="Cupin"/>
    <property type="match status" value="1"/>
</dbReference>
<protein>
    <recommendedName>
        <fullName evidence="5">JmjC domain-containing protein</fullName>
    </recommendedName>
</protein>
<comment type="caution">
    <text evidence="6">The sequence shown here is derived from an EMBL/GenBank/DDBJ whole genome shotgun (WGS) entry which is preliminary data.</text>
</comment>
<dbReference type="InterPro" id="IPR003347">
    <property type="entry name" value="JmjC_dom"/>
</dbReference>
<name>A0A640UMZ3_9ACTN</name>
<feature type="region of interest" description="Disordered" evidence="4">
    <location>
        <begin position="272"/>
        <end position="304"/>
    </location>
</feature>
<dbReference type="RefSeq" id="WP_159742934.1">
    <property type="nucleotide sequence ID" value="NZ_BLIR01000001.1"/>
</dbReference>
<keyword evidence="7" id="KW-1185">Reference proteome</keyword>
<proteinExistence type="predicted"/>
<dbReference type="InterPro" id="IPR039994">
    <property type="entry name" value="NO66-like"/>
</dbReference>